<proteinExistence type="predicted"/>
<dbReference type="EMBL" id="BK015357">
    <property type="protein sequence ID" value="DAE03002.1"/>
    <property type="molecule type" value="Genomic_DNA"/>
</dbReference>
<organism evidence="1">
    <name type="scientific">Siphoviridae sp. ct0Ci105</name>
    <dbReference type="NCBI Taxonomy" id="2825292"/>
    <lineage>
        <taxon>Viruses</taxon>
        <taxon>Duplodnaviria</taxon>
        <taxon>Heunggongvirae</taxon>
        <taxon>Uroviricota</taxon>
        <taxon>Caudoviricetes</taxon>
    </lineage>
</organism>
<reference evidence="1" key="1">
    <citation type="journal article" date="2021" name="Proc. Natl. Acad. Sci. U.S.A.">
        <title>A Catalog of Tens of Thousands of Viruses from Human Metagenomes Reveals Hidden Associations with Chronic Diseases.</title>
        <authorList>
            <person name="Tisza M.J."/>
            <person name="Buck C.B."/>
        </authorList>
    </citation>
    <scope>NUCLEOTIDE SEQUENCE</scope>
    <source>
        <strain evidence="1">Ct0Ci105</strain>
    </source>
</reference>
<sequence length="136" mass="15958">MAMRKDEIPDNKFTLPLEARDLALYTRQITKNAKIFNPEIDAHLPGQLRATADQIYFDIFEANSIRVDGPETRKARFDLQKRAVRLCTRLLAEMDMAKVSFHLSGKRCVFWGSNVRDIRQRCRDWHESDAKRYKSL</sequence>
<evidence type="ECO:0000313" key="1">
    <source>
        <dbReference type="EMBL" id="DAE03002.1"/>
    </source>
</evidence>
<accession>A0A8S5P7N4</accession>
<protein>
    <submittedName>
        <fullName evidence="1">Avd-like-generating retroelement protein</fullName>
    </submittedName>
</protein>
<name>A0A8S5P7N4_9CAUD</name>